<keyword evidence="8" id="KW-1185">Reference proteome</keyword>
<keyword evidence="3" id="KW-0731">Sigma factor</keyword>
<dbReference type="GO" id="GO:0006352">
    <property type="term" value="P:DNA-templated transcription initiation"/>
    <property type="evidence" value="ECO:0007669"/>
    <property type="project" value="InterPro"/>
</dbReference>
<evidence type="ECO:0000256" key="4">
    <source>
        <dbReference type="ARBA" id="ARBA00023163"/>
    </source>
</evidence>
<dbReference type="STRING" id="283942.IL1936"/>
<dbReference type="SUPFAM" id="SSF88659">
    <property type="entry name" value="Sigma3 and sigma4 domains of RNA polymerase sigma factors"/>
    <property type="match status" value="1"/>
</dbReference>
<feature type="domain" description="RNA polymerase sigma-70 region 2" evidence="5">
    <location>
        <begin position="24"/>
        <end position="91"/>
    </location>
</feature>
<keyword evidence="2" id="KW-0805">Transcription regulation</keyword>
<keyword evidence="4" id="KW-0804">Transcription</keyword>
<dbReference type="InterPro" id="IPR014284">
    <property type="entry name" value="RNA_pol_sigma-70_dom"/>
</dbReference>
<dbReference type="InterPro" id="IPR013324">
    <property type="entry name" value="RNA_pol_sigma_r3/r4-like"/>
</dbReference>
<dbReference type="InterPro" id="IPR039425">
    <property type="entry name" value="RNA_pol_sigma-70-like"/>
</dbReference>
<evidence type="ECO:0000313" key="8">
    <source>
        <dbReference type="Proteomes" id="UP000001171"/>
    </source>
</evidence>
<dbReference type="Pfam" id="PF04542">
    <property type="entry name" value="Sigma70_r2"/>
    <property type="match status" value="1"/>
</dbReference>
<evidence type="ECO:0000313" key="7">
    <source>
        <dbReference type="EMBL" id="AAV82768.1"/>
    </source>
</evidence>
<sequence>MQSETACEDVRLAAQGDVEAFQRLYHLYIRQVYGLVLRLCADRTLADDVVQEVFVQLWQKLSSFRGEAKFSSWLYRVATNICLTEMRKRNRWFSRFLSQEHKAHEEFDEGEMDIHQLDRLIFKLPEQTRQVFVLHALQGESHQQIANWPGIAVGTSKAQFHRARKKLEESLQDGK</sequence>
<dbReference type="EMBL" id="AE017340">
    <property type="protein sequence ID" value="AAV82768.1"/>
    <property type="molecule type" value="Genomic_DNA"/>
</dbReference>
<evidence type="ECO:0000259" key="5">
    <source>
        <dbReference type="Pfam" id="PF04542"/>
    </source>
</evidence>
<dbReference type="Gene3D" id="1.10.10.10">
    <property type="entry name" value="Winged helix-like DNA-binding domain superfamily/Winged helix DNA-binding domain"/>
    <property type="match status" value="1"/>
</dbReference>
<dbReference type="InterPro" id="IPR036388">
    <property type="entry name" value="WH-like_DNA-bd_sf"/>
</dbReference>
<name>Q5QXZ3_IDILO</name>
<dbReference type="eggNOG" id="COG1595">
    <property type="taxonomic scope" value="Bacteria"/>
</dbReference>
<feature type="domain" description="RNA polymerase sigma factor 70 region 4 type 2" evidence="6">
    <location>
        <begin position="115"/>
        <end position="167"/>
    </location>
</feature>
<evidence type="ECO:0000256" key="3">
    <source>
        <dbReference type="ARBA" id="ARBA00023082"/>
    </source>
</evidence>
<dbReference type="GO" id="GO:0003677">
    <property type="term" value="F:DNA binding"/>
    <property type="evidence" value="ECO:0007669"/>
    <property type="project" value="InterPro"/>
</dbReference>
<dbReference type="KEGG" id="ilo:IL1936"/>
<gene>
    <name evidence="7" type="ordered locus">IL1936</name>
</gene>
<dbReference type="PANTHER" id="PTHR43133:SF46">
    <property type="entry name" value="RNA POLYMERASE SIGMA-70 FACTOR ECF SUBFAMILY"/>
    <property type="match status" value="1"/>
</dbReference>
<proteinExistence type="inferred from homology"/>
<dbReference type="PANTHER" id="PTHR43133">
    <property type="entry name" value="RNA POLYMERASE ECF-TYPE SIGMA FACTO"/>
    <property type="match status" value="1"/>
</dbReference>
<keyword evidence="7" id="KW-0240">DNA-directed RNA polymerase</keyword>
<protein>
    <submittedName>
        <fullName evidence="7">DNA-directed RNA polymerase specialized sigma subunit</fullName>
    </submittedName>
</protein>
<dbReference type="OrthoDB" id="9780326at2"/>
<organism evidence="7 8">
    <name type="scientific">Idiomarina loihiensis (strain ATCC BAA-735 / DSM 15497 / L2-TR)</name>
    <dbReference type="NCBI Taxonomy" id="283942"/>
    <lineage>
        <taxon>Bacteria</taxon>
        <taxon>Pseudomonadati</taxon>
        <taxon>Pseudomonadota</taxon>
        <taxon>Gammaproteobacteria</taxon>
        <taxon>Alteromonadales</taxon>
        <taxon>Idiomarinaceae</taxon>
        <taxon>Idiomarina</taxon>
    </lineage>
</organism>
<dbReference type="Proteomes" id="UP000001171">
    <property type="component" value="Chromosome"/>
</dbReference>
<evidence type="ECO:0000256" key="2">
    <source>
        <dbReference type="ARBA" id="ARBA00023015"/>
    </source>
</evidence>
<accession>Q5QXZ3</accession>
<comment type="similarity">
    <text evidence="1">Belongs to the sigma-70 factor family. ECF subfamily.</text>
</comment>
<dbReference type="HOGENOM" id="CLU_047691_3_0_6"/>
<dbReference type="GO" id="GO:0016987">
    <property type="term" value="F:sigma factor activity"/>
    <property type="evidence" value="ECO:0007669"/>
    <property type="project" value="UniProtKB-KW"/>
</dbReference>
<evidence type="ECO:0000259" key="6">
    <source>
        <dbReference type="Pfam" id="PF08281"/>
    </source>
</evidence>
<dbReference type="AlphaFoldDB" id="Q5QXZ3"/>
<dbReference type="RefSeq" id="WP_011235164.1">
    <property type="nucleotide sequence ID" value="NC_006512.1"/>
</dbReference>
<dbReference type="NCBIfam" id="TIGR02937">
    <property type="entry name" value="sigma70-ECF"/>
    <property type="match status" value="1"/>
</dbReference>
<dbReference type="GO" id="GO:0000428">
    <property type="term" value="C:DNA-directed RNA polymerase complex"/>
    <property type="evidence" value="ECO:0007669"/>
    <property type="project" value="UniProtKB-KW"/>
</dbReference>
<dbReference type="InterPro" id="IPR007627">
    <property type="entry name" value="RNA_pol_sigma70_r2"/>
</dbReference>
<dbReference type="InterPro" id="IPR013249">
    <property type="entry name" value="RNA_pol_sigma70_r4_t2"/>
</dbReference>
<dbReference type="Gene3D" id="1.10.1740.10">
    <property type="match status" value="1"/>
</dbReference>
<evidence type="ECO:0000256" key="1">
    <source>
        <dbReference type="ARBA" id="ARBA00010641"/>
    </source>
</evidence>
<reference evidence="7 8" key="1">
    <citation type="journal article" date="2004" name="Proc. Natl. Acad. Sci. U.S.A.">
        <title>Genome sequence of the deep-sea gamma-proteobacterium Idiomarina loihiensis reveals amino acid fermentation as a source of carbon and energy.</title>
        <authorList>
            <person name="Hou S."/>
            <person name="Saw J.H."/>
            <person name="Lee K.S."/>
            <person name="Freitas T.A."/>
            <person name="Belisle C."/>
            <person name="Kawarabayasi Y."/>
            <person name="Donachie S.P."/>
            <person name="Pikina A."/>
            <person name="Galperin M.Y."/>
            <person name="Koonin E.V."/>
            <person name="Makarova K.S."/>
            <person name="Omelchenko M.V."/>
            <person name="Sorokin A."/>
            <person name="Wolf Y.I."/>
            <person name="Li Q.X."/>
            <person name="Keum Y.S."/>
            <person name="Campbell S."/>
            <person name="Denery J."/>
            <person name="Aizawa S."/>
            <person name="Shibata S."/>
            <person name="Malahoff A."/>
            <person name="Alam M."/>
        </authorList>
    </citation>
    <scope>NUCLEOTIDE SEQUENCE [LARGE SCALE GENOMIC DNA]</scope>
    <source>
        <strain evidence="8">ATCC BAA-735 / DSM 15497 / L2-TR</strain>
    </source>
</reference>
<dbReference type="GeneID" id="41337124"/>
<dbReference type="Pfam" id="PF08281">
    <property type="entry name" value="Sigma70_r4_2"/>
    <property type="match status" value="1"/>
</dbReference>
<dbReference type="SUPFAM" id="SSF88946">
    <property type="entry name" value="Sigma2 domain of RNA polymerase sigma factors"/>
    <property type="match status" value="1"/>
</dbReference>
<dbReference type="InterPro" id="IPR013325">
    <property type="entry name" value="RNA_pol_sigma_r2"/>
</dbReference>